<proteinExistence type="predicted"/>
<keyword evidence="3" id="KW-1185">Reference proteome</keyword>
<dbReference type="RefSeq" id="WP_377058709.1">
    <property type="nucleotide sequence ID" value="NZ_JBHLUU010000114.1"/>
</dbReference>
<keyword evidence="1" id="KW-0175">Coiled coil</keyword>
<evidence type="ECO:0000256" key="1">
    <source>
        <dbReference type="SAM" id="Coils"/>
    </source>
</evidence>
<reference evidence="2 3" key="1">
    <citation type="submission" date="2024-09" db="EMBL/GenBank/DDBJ databases">
        <authorList>
            <person name="Sun Q."/>
            <person name="Mori K."/>
        </authorList>
    </citation>
    <scope>NUCLEOTIDE SEQUENCE [LARGE SCALE GENOMIC DNA]</scope>
    <source>
        <strain evidence="2 3">CGMCC 1.9126</strain>
    </source>
</reference>
<name>A0ABV6KY93_9BACI</name>
<evidence type="ECO:0000313" key="3">
    <source>
        <dbReference type="Proteomes" id="UP001589738"/>
    </source>
</evidence>
<organism evidence="2 3">
    <name type="scientific">Robertmurraya beringensis</name>
    <dbReference type="NCBI Taxonomy" id="641660"/>
    <lineage>
        <taxon>Bacteria</taxon>
        <taxon>Bacillati</taxon>
        <taxon>Bacillota</taxon>
        <taxon>Bacilli</taxon>
        <taxon>Bacillales</taxon>
        <taxon>Bacillaceae</taxon>
        <taxon>Robertmurraya</taxon>
    </lineage>
</organism>
<dbReference type="Proteomes" id="UP001589738">
    <property type="component" value="Unassembled WGS sequence"/>
</dbReference>
<comment type="caution">
    <text evidence="2">The sequence shown here is derived from an EMBL/GenBank/DDBJ whole genome shotgun (WGS) entry which is preliminary data.</text>
</comment>
<dbReference type="InterPro" id="IPR046229">
    <property type="entry name" value="TnpC-like"/>
</dbReference>
<sequence length="112" mass="12988">MYGKALTYQRVDDAIKSLVRKKEIINFNSVAIEAGISKATLYNHKELRVRIDLLRKQQGRTSATLKKKDDINENSKTAIIESLQRRIKKLEGENKQLRSQLKIAYSDVYKHI</sequence>
<protein>
    <submittedName>
        <fullName evidence="2">DUF6262 family protein</fullName>
    </submittedName>
</protein>
<accession>A0ABV6KY93</accession>
<feature type="coiled-coil region" evidence="1">
    <location>
        <begin position="73"/>
        <end position="107"/>
    </location>
</feature>
<gene>
    <name evidence="2" type="ORF">ACFFHF_17340</name>
</gene>
<dbReference type="Pfam" id="PF19776">
    <property type="entry name" value="DUF6262"/>
    <property type="match status" value="1"/>
</dbReference>
<dbReference type="EMBL" id="JBHLUU010000114">
    <property type="protein sequence ID" value="MFC0476971.1"/>
    <property type="molecule type" value="Genomic_DNA"/>
</dbReference>
<evidence type="ECO:0000313" key="2">
    <source>
        <dbReference type="EMBL" id="MFC0476971.1"/>
    </source>
</evidence>